<sequence>MANLSSLIHELRERIAAACSSSSVASAASAGEDPLEARFRVVLPNLLHAYVVPSSAAKEREVTAVLKLLSHTARNFPGVFFHGKTDAVFPVLRHVLPFLAEPAFRSCHELIFDTAATLLSLLRTGDRDAYRQFFLDAMAAVEDISYVASLKRDMGSSRSVSLKCFCESFAVISTSSSLFCEVPSCHQLESGAGIVVDLGDNLRWQSFSAWIIRLLSKFLTEGSLHVEGLVNESFVSAVCSFLCYEDATLHMACFDLVRIAMSVVDASVIGIENFIRSIACILQHDEKELTFFRNIAYDSSVGACLHVLHSACQDMIVKSTASEIVCTLPKSLQRTESPELQVALCSAYVRIAKICPIYIWKPAQLISIICSSKSCLALIECIQMAASVLDPVHVRNDHVSSQGVSFENDTDFDIAKVGEKRSAQNNHCQNKRQKIQDVGLFPFVDVHICDGSNLSSTCDEDTKHVWDLQSSLSKFIGFSSPEISEASLLRPETSVMALSLLCIAFCRYPNTSLAISIFQQLFSWIPWICKQEKDTGSLPFGLSAYLVAIHNLLLLQGSIHNKMLLCNGDSCQDDGNGLSFVTQRYDDLTYLLKLPWINDSSISHADPIWKIKCLSIQVLSKIFHWSVGSNLEVLDMAITDEVEQVRKEAVASLPVIILCSGHNMVENGSYCQLFINDNYEEHVQTLDLLSRGFWCSRCDRGVQCSGSFLSMGKMQNPRLVINNNCINIPALFLELLCKKSSEAFLVAYVHVLPRILRHIDQIILLNTRYKWIECIDFFLLHKMIAVREAWSTEISCFLDDDILEVLFMDGEASNKTKEQKFLDRLKHALSGTEDPLILVTLLDTIAEIMKYFDIHEQPFLYSLVLFIDQLDNENQIVKQTASQLIHRSCSFHLKGGFEFILSKFFHIRYGLYEYLSASLVCRPAMCREFAESVVGIKTGVLVERMVPFIIPRLIVSHKVNDQAMITLHELANHLEMDVVPLIINWLPKVLAFALLHADEEQLTSVLEFYHFQTGSDKKEIFAAALPALLDELLCFPAEVDVTETEIRTEKIPMMIQSVSIILSGSDDLPTFLKIHFVGLLNSIDRKMLHVADLPLQKLALRRIEKLIEMMGSYLSTHVPKIMVLLLYATDKEGLQFDSLRVLQVFIKKLVELSPSTIKHVISQIVAAFIPCLERHREAPSPHFGKIGEILEDLIVKNKMILKQQIRELPLLPSIPALSVVNKVIEEARGSMTLREHLLDAIDGLNHESLNVRYMVACELSKLFNARRVDVTSLVAGEAILDLDVISSLITSLLRGCTEQSRTTVGQRLKLVCADCLGAVGAVDPAKFKGISCQRFKIACSDDDLIFELINKHLARAFRAASDTIVQDSAALAIQELLKLAGCQASPNESSGGDSVEIIERESSKNYNEMNRRGKRLWDRFSNYIKEIIGPCLTSRFQLPSITDTTSLGPIFHPSMSFRRWIFFWIRKLTAQATESRFSIFSSCRGIVRHDMQTATYLLPYLVLNAVCHSTAEARSGITEEILSVLNAAVSGNSGVTFDGTFGGQNEVCIQAVFTLLDNLGQWVDDLRQEIALSQSFPVSTSKPHGVKGTNGLASDADELHIQCSNVTELLSAIPKVTLAKASLRCHAHARALMYFESYVREKSGSLNPAAESSGFFSDEDISFLMEIYSGLDEPDGLSGLANLRKSSTLQDQLLINEKAGNWAEVLTFCEQALRLEPDSIQRHSGVLNCLLNMCHLQAMVTHVDGLICRLPDYKKSWCMQGVQAAWRLGRWDLMDEYLSGAEADGIICGNFANNASFDMGLAKIIQAMMKKDQFLVSERIAQSKQALLVPLAAAGMDSYMRAYPYVVKLHLLSELEDFHFLLGNESFQEKSFSLDDPRFAKFMKDWDNRLKCTQPSLWAREPLLALRRLIFGASATGAQVGNCWLQYAKLCRSAGHYETAHRAILEAHASGAPNVNMEKAKLLWSTRKSDSAIAELEQSLLNMPVEVLGNAVVSSLSSLSLGLPNPPLLCSTQVSKENQDVAKTILLYTRWIHYTGQKQKEDIINLYSRVRELQPNWENAYFFMAKYFDDLHVDARKRQEDNLLVGHGLSASAGPLNPNTDEKPWWSYLPDVLLFYAKGLHKGHKNLFQSLPRLLTLWFEFGNLPTYQWLTVLSQLVSRICHQNGETVRIVKHIITSVLQAYPQQALWMMAAVSKSTVAARRDAAAEIIQAARKGFRHGSDHSSLFVQFAGLIDHLIKLCFHPGQTKARTINISTEFSALKRMMPLGIILPIQQSLTATLPSYDSFKTDPPSFTFSDADHPTISGIADEAEILSSLQRPKKVVFLGSDGSQRAFLCKPKDDLRKDARMMEFTAMINRLLSKFPESRRRKLYIRTFAVIPLTEDCGMVEWVPQTRGLRHILQDIYITCGKFDRQKTNPLIKKIYEQCQGKMPDEDMLKLKILPMFPPIFHRWFLTTFSEPAAWFRARVAYAHTTAVWSMVGHIVGLGDRHGENILFDSATGDCVHVDFSCLFDKGLQLEKPELVPFRLTQNMIDGLGITGYEGVFLKVCEITLSVLRAHRETLMSVLETFIHDPLVEWTKSHKSSGIEVQNPHAQRAISNIKARLEGVVVGVGAAPSLPLAVEGQARRLIAEAVSHKNLGKMYIWWMPWF</sequence>
<feature type="domain" description="PI3K/PI4K catalytic" evidence="16">
    <location>
        <begin position="2306"/>
        <end position="2619"/>
    </location>
</feature>
<dbReference type="Gene3D" id="1.10.1070.11">
    <property type="entry name" value="Phosphatidylinositol 3-/4-kinase, catalytic domain"/>
    <property type="match status" value="1"/>
</dbReference>
<dbReference type="GO" id="GO:0006281">
    <property type="term" value="P:DNA repair"/>
    <property type="evidence" value="ECO:0007669"/>
    <property type="project" value="UniProtKB-KW"/>
</dbReference>
<comment type="caution">
    <text evidence="19">The sequence shown here is derived from an EMBL/GenBank/DDBJ whole genome shotgun (WGS) entry which is preliminary data.</text>
</comment>
<dbReference type="PANTHER" id="PTHR11139">
    <property type="entry name" value="ATAXIA TELANGIECTASIA MUTATED ATM -RELATED"/>
    <property type="match status" value="1"/>
</dbReference>
<dbReference type="SMART" id="SM00802">
    <property type="entry name" value="UME"/>
    <property type="match status" value="1"/>
</dbReference>
<evidence type="ECO:0000256" key="12">
    <source>
        <dbReference type="ARBA" id="ARBA00023306"/>
    </source>
</evidence>
<keyword evidence="20" id="KW-1185">Reference proteome</keyword>
<evidence type="ECO:0000256" key="6">
    <source>
        <dbReference type="ARBA" id="ARBA00022741"/>
    </source>
</evidence>
<evidence type="ECO:0000256" key="14">
    <source>
        <dbReference type="ARBA" id="ARBA00047899"/>
    </source>
</evidence>
<dbReference type="PROSITE" id="PS51190">
    <property type="entry name" value="FATC"/>
    <property type="match status" value="1"/>
</dbReference>
<dbReference type="Pfam" id="PF25030">
    <property type="entry name" value="M-HEAT_ATR"/>
    <property type="match status" value="1"/>
</dbReference>
<dbReference type="PROSITE" id="PS50290">
    <property type="entry name" value="PI3_4_KINASE_3"/>
    <property type="match status" value="1"/>
</dbReference>
<comment type="similarity">
    <text evidence="2">Belongs to the PI3/PI4-kinase family. ATM subfamily.</text>
</comment>
<keyword evidence="9" id="KW-0067">ATP-binding</keyword>
<evidence type="ECO:0000313" key="19">
    <source>
        <dbReference type="EMBL" id="KAK8916985.1"/>
    </source>
</evidence>
<feature type="domain" description="FATC" evidence="18">
    <location>
        <begin position="2617"/>
        <end position="2649"/>
    </location>
</feature>
<dbReference type="InterPro" id="IPR014009">
    <property type="entry name" value="PIK_FAT"/>
</dbReference>
<keyword evidence="10" id="KW-0234">DNA repair</keyword>
<evidence type="ECO:0000256" key="1">
    <source>
        <dbReference type="ARBA" id="ARBA00004123"/>
    </source>
</evidence>
<dbReference type="InterPro" id="IPR000403">
    <property type="entry name" value="PI3/4_kinase_cat_dom"/>
</dbReference>
<dbReference type="SMART" id="SM00146">
    <property type="entry name" value="PI3Kc"/>
    <property type="match status" value="1"/>
</dbReference>
<dbReference type="InterPro" id="IPR011990">
    <property type="entry name" value="TPR-like_helical_dom_sf"/>
</dbReference>
<feature type="domain" description="FAT" evidence="17">
    <location>
        <begin position="1617"/>
        <end position="2196"/>
    </location>
</feature>
<dbReference type="EMBL" id="JBBWWQ010000020">
    <property type="protein sequence ID" value="KAK8916985.1"/>
    <property type="molecule type" value="Genomic_DNA"/>
</dbReference>
<dbReference type="InterPro" id="IPR056802">
    <property type="entry name" value="ATR-like_M-HEAT"/>
</dbReference>
<dbReference type="InterPro" id="IPR050517">
    <property type="entry name" value="DDR_Repair_Kinase"/>
</dbReference>
<dbReference type="Pfam" id="PF02260">
    <property type="entry name" value="FATC"/>
    <property type="match status" value="1"/>
</dbReference>
<dbReference type="GO" id="GO:0005634">
    <property type="term" value="C:nucleus"/>
    <property type="evidence" value="ECO:0007669"/>
    <property type="project" value="UniProtKB-SubCell"/>
</dbReference>
<dbReference type="Pfam" id="PF02259">
    <property type="entry name" value="FAT"/>
    <property type="match status" value="1"/>
</dbReference>
<dbReference type="InterPro" id="IPR012993">
    <property type="entry name" value="UME"/>
</dbReference>
<dbReference type="Pfam" id="PF00454">
    <property type="entry name" value="PI3_PI4_kinase"/>
    <property type="match status" value="1"/>
</dbReference>
<dbReference type="InterPro" id="IPR003151">
    <property type="entry name" value="PIK-rel_kinase_FAT"/>
</dbReference>
<name>A0AAP0AWC0_9ASPA</name>
<dbReference type="Proteomes" id="UP001418222">
    <property type="component" value="Unassembled WGS sequence"/>
</dbReference>
<dbReference type="GO" id="GO:0004674">
    <property type="term" value="F:protein serine/threonine kinase activity"/>
    <property type="evidence" value="ECO:0007669"/>
    <property type="project" value="UniProtKB-KW"/>
</dbReference>
<keyword evidence="11" id="KW-0539">Nucleus</keyword>
<protein>
    <recommendedName>
        <fullName evidence="13">Serine/threonine-protein kinase ATR</fullName>
        <ecNumber evidence="3">2.7.11.1</ecNumber>
    </recommendedName>
</protein>
<dbReference type="SUPFAM" id="SSF56112">
    <property type="entry name" value="Protein kinase-like (PK-like)"/>
    <property type="match status" value="1"/>
</dbReference>
<evidence type="ECO:0000256" key="9">
    <source>
        <dbReference type="ARBA" id="ARBA00022840"/>
    </source>
</evidence>
<evidence type="ECO:0000256" key="4">
    <source>
        <dbReference type="ARBA" id="ARBA00022527"/>
    </source>
</evidence>
<organism evidence="19 20">
    <name type="scientific">Platanthera zijinensis</name>
    <dbReference type="NCBI Taxonomy" id="2320716"/>
    <lineage>
        <taxon>Eukaryota</taxon>
        <taxon>Viridiplantae</taxon>
        <taxon>Streptophyta</taxon>
        <taxon>Embryophyta</taxon>
        <taxon>Tracheophyta</taxon>
        <taxon>Spermatophyta</taxon>
        <taxon>Magnoliopsida</taxon>
        <taxon>Liliopsida</taxon>
        <taxon>Asparagales</taxon>
        <taxon>Orchidaceae</taxon>
        <taxon>Orchidoideae</taxon>
        <taxon>Orchideae</taxon>
        <taxon>Orchidinae</taxon>
        <taxon>Platanthera</taxon>
    </lineage>
</organism>
<comment type="catalytic activity">
    <reaction evidence="14">
        <text>L-threonyl-[protein] + ATP = O-phospho-L-threonyl-[protein] + ADP + H(+)</text>
        <dbReference type="Rhea" id="RHEA:46608"/>
        <dbReference type="Rhea" id="RHEA-COMP:11060"/>
        <dbReference type="Rhea" id="RHEA-COMP:11605"/>
        <dbReference type="ChEBI" id="CHEBI:15378"/>
        <dbReference type="ChEBI" id="CHEBI:30013"/>
        <dbReference type="ChEBI" id="CHEBI:30616"/>
        <dbReference type="ChEBI" id="CHEBI:61977"/>
        <dbReference type="ChEBI" id="CHEBI:456216"/>
        <dbReference type="EC" id="2.7.11.1"/>
    </reaction>
</comment>
<dbReference type="Pfam" id="PF23593">
    <property type="entry name" value="HEAT_ATR"/>
    <property type="match status" value="1"/>
</dbReference>
<dbReference type="GO" id="GO:0000077">
    <property type="term" value="P:DNA damage checkpoint signaling"/>
    <property type="evidence" value="ECO:0007669"/>
    <property type="project" value="TreeGrafter"/>
</dbReference>
<keyword evidence="4" id="KW-0723">Serine/threonine-protein kinase</keyword>
<keyword evidence="8 19" id="KW-0418">Kinase</keyword>
<dbReference type="GO" id="GO:0005694">
    <property type="term" value="C:chromosome"/>
    <property type="evidence" value="ECO:0007669"/>
    <property type="project" value="TreeGrafter"/>
</dbReference>
<dbReference type="SMART" id="SM01343">
    <property type="entry name" value="FATC"/>
    <property type="match status" value="1"/>
</dbReference>
<dbReference type="InterPro" id="IPR036940">
    <property type="entry name" value="PI3/4_kinase_cat_sf"/>
</dbReference>
<dbReference type="Gene3D" id="3.30.1010.10">
    <property type="entry name" value="Phosphatidylinositol 3-kinase Catalytic Subunit, Chain A, domain 4"/>
    <property type="match status" value="1"/>
</dbReference>
<evidence type="ECO:0000256" key="2">
    <source>
        <dbReference type="ARBA" id="ARBA00010769"/>
    </source>
</evidence>
<dbReference type="PROSITE" id="PS00916">
    <property type="entry name" value="PI3_4_KINASE_2"/>
    <property type="match status" value="1"/>
</dbReference>
<dbReference type="InterPro" id="IPR016024">
    <property type="entry name" value="ARM-type_fold"/>
</dbReference>
<evidence type="ECO:0000256" key="11">
    <source>
        <dbReference type="ARBA" id="ARBA00023242"/>
    </source>
</evidence>
<dbReference type="FunFam" id="3.30.1010.10:FF:000036">
    <property type="entry name" value="Serine/threonine-protein kinase ATR"/>
    <property type="match status" value="1"/>
</dbReference>
<dbReference type="CDD" id="cd00892">
    <property type="entry name" value="PIKKc_ATR"/>
    <property type="match status" value="1"/>
</dbReference>
<evidence type="ECO:0000256" key="8">
    <source>
        <dbReference type="ARBA" id="ARBA00022777"/>
    </source>
</evidence>
<keyword evidence="12" id="KW-0131">Cell cycle</keyword>
<reference evidence="19 20" key="1">
    <citation type="journal article" date="2022" name="Nat. Plants">
        <title>Genomes of leafy and leafless Platanthera orchids illuminate the evolution of mycoheterotrophy.</title>
        <authorList>
            <person name="Li M.H."/>
            <person name="Liu K.W."/>
            <person name="Li Z."/>
            <person name="Lu H.C."/>
            <person name="Ye Q.L."/>
            <person name="Zhang D."/>
            <person name="Wang J.Y."/>
            <person name="Li Y.F."/>
            <person name="Zhong Z.M."/>
            <person name="Liu X."/>
            <person name="Yu X."/>
            <person name="Liu D.K."/>
            <person name="Tu X.D."/>
            <person name="Liu B."/>
            <person name="Hao Y."/>
            <person name="Liao X.Y."/>
            <person name="Jiang Y.T."/>
            <person name="Sun W.H."/>
            <person name="Chen J."/>
            <person name="Chen Y.Q."/>
            <person name="Ai Y."/>
            <person name="Zhai J.W."/>
            <person name="Wu S.S."/>
            <person name="Zhou Z."/>
            <person name="Hsiao Y.Y."/>
            <person name="Wu W.L."/>
            <person name="Chen Y.Y."/>
            <person name="Lin Y.F."/>
            <person name="Hsu J.L."/>
            <person name="Li C.Y."/>
            <person name="Wang Z.W."/>
            <person name="Zhao X."/>
            <person name="Zhong W.Y."/>
            <person name="Ma X.K."/>
            <person name="Ma L."/>
            <person name="Huang J."/>
            <person name="Chen G.Z."/>
            <person name="Huang M.Z."/>
            <person name="Huang L."/>
            <person name="Peng D.H."/>
            <person name="Luo Y.B."/>
            <person name="Zou S.Q."/>
            <person name="Chen S.P."/>
            <person name="Lan S."/>
            <person name="Tsai W.C."/>
            <person name="Van de Peer Y."/>
            <person name="Liu Z.J."/>
        </authorList>
    </citation>
    <scope>NUCLEOTIDE SEQUENCE [LARGE SCALE GENOMIC DNA]</scope>
    <source>
        <strain evidence="19">Lor287</strain>
    </source>
</reference>
<evidence type="ECO:0000259" key="18">
    <source>
        <dbReference type="PROSITE" id="PS51190"/>
    </source>
</evidence>
<evidence type="ECO:0000256" key="13">
    <source>
        <dbReference type="ARBA" id="ARBA00024420"/>
    </source>
</evidence>
<dbReference type="InterPro" id="IPR011009">
    <property type="entry name" value="Kinase-like_dom_sf"/>
</dbReference>
<evidence type="ECO:0000259" key="16">
    <source>
        <dbReference type="PROSITE" id="PS50290"/>
    </source>
</evidence>
<dbReference type="SUPFAM" id="SSF48371">
    <property type="entry name" value="ARM repeat"/>
    <property type="match status" value="1"/>
</dbReference>
<dbReference type="Pfam" id="PF08064">
    <property type="entry name" value="UME"/>
    <property type="match status" value="1"/>
</dbReference>
<dbReference type="Gene3D" id="1.25.40.10">
    <property type="entry name" value="Tetratricopeptide repeat domain"/>
    <property type="match status" value="1"/>
</dbReference>
<dbReference type="GO" id="GO:0005524">
    <property type="term" value="F:ATP binding"/>
    <property type="evidence" value="ECO:0007669"/>
    <property type="project" value="UniProtKB-KW"/>
</dbReference>
<dbReference type="InterPro" id="IPR057564">
    <property type="entry name" value="HEAT_ATR"/>
</dbReference>
<keyword evidence="7" id="KW-0227">DNA damage</keyword>
<dbReference type="PANTHER" id="PTHR11139:SF69">
    <property type="entry name" value="SERINE_THREONINE-PROTEIN KINASE ATR"/>
    <property type="match status" value="1"/>
</dbReference>
<evidence type="ECO:0000256" key="3">
    <source>
        <dbReference type="ARBA" id="ARBA00012513"/>
    </source>
</evidence>
<dbReference type="PROSITE" id="PS51189">
    <property type="entry name" value="FAT"/>
    <property type="match status" value="1"/>
</dbReference>
<comment type="catalytic activity">
    <reaction evidence="15">
        <text>L-seryl-[protein] + ATP = O-phospho-L-seryl-[protein] + ADP + H(+)</text>
        <dbReference type="Rhea" id="RHEA:17989"/>
        <dbReference type="Rhea" id="RHEA-COMP:9863"/>
        <dbReference type="Rhea" id="RHEA-COMP:11604"/>
        <dbReference type="ChEBI" id="CHEBI:15378"/>
        <dbReference type="ChEBI" id="CHEBI:29999"/>
        <dbReference type="ChEBI" id="CHEBI:30616"/>
        <dbReference type="ChEBI" id="CHEBI:83421"/>
        <dbReference type="ChEBI" id="CHEBI:456216"/>
        <dbReference type="EC" id="2.7.11.1"/>
    </reaction>
</comment>
<dbReference type="GO" id="GO:0000723">
    <property type="term" value="P:telomere maintenance"/>
    <property type="evidence" value="ECO:0007669"/>
    <property type="project" value="TreeGrafter"/>
</dbReference>
<dbReference type="FunFam" id="1.10.1070.11:FF:000024">
    <property type="entry name" value="Serine/threonine-protein kinase ATR"/>
    <property type="match status" value="1"/>
</dbReference>
<proteinExistence type="inferred from homology"/>
<evidence type="ECO:0000313" key="20">
    <source>
        <dbReference type="Proteomes" id="UP001418222"/>
    </source>
</evidence>
<dbReference type="SUPFAM" id="SSF48452">
    <property type="entry name" value="TPR-like"/>
    <property type="match status" value="1"/>
</dbReference>
<evidence type="ECO:0000256" key="15">
    <source>
        <dbReference type="ARBA" id="ARBA00048679"/>
    </source>
</evidence>
<evidence type="ECO:0000256" key="5">
    <source>
        <dbReference type="ARBA" id="ARBA00022679"/>
    </source>
</evidence>
<dbReference type="EC" id="2.7.11.1" evidence="3"/>
<evidence type="ECO:0000256" key="7">
    <source>
        <dbReference type="ARBA" id="ARBA00022763"/>
    </source>
</evidence>
<keyword evidence="6" id="KW-0547">Nucleotide-binding</keyword>
<comment type="subcellular location">
    <subcellularLocation>
        <location evidence="1">Nucleus</location>
    </subcellularLocation>
</comment>
<dbReference type="InterPro" id="IPR003152">
    <property type="entry name" value="FATC_dom"/>
</dbReference>
<evidence type="ECO:0000256" key="10">
    <source>
        <dbReference type="ARBA" id="ARBA00023204"/>
    </source>
</evidence>
<accession>A0AAP0AWC0</accession>
<dbReference type="InterPro" id="IPR018936">
    <property type="entry name" value="PI3/4_kinase_CS"/>
</dbReference>
<keyword evidence="5" id="KW-0808">Transferase</keyword>
<gene>
    <name evidence="19" type="ORF">KSP39_PZI022494</name>
</gene>
<evidence type="ECO:0000259" key="17">
    <source>
        <dbReference type="PROSITE" id="PS51189"/>
    </source>
</evidence>